<dbReference type="InterPro" id="IPR001584">
    <property type="entry name" value="Integrase_cat-core"/>
</dbReference>
<dbReference type="InterPro" id="IPR050951">
    <property type="entry name" value="Retrovirus_Pol_polyprotein"/>
</dbReference>
<evidence type="ECO:0000259" key="2">
    <source>
        <dbReference type="PROSITE" id="PS50994"/>
    </source>
</evidence>
<reference evidence="4" key="1">
    <citation type="journal article" date="2017" name="Nat. Ecol. Evol.">
        <title>Genome expansion and lineage-specific genetic innovations in the forest pathogenic fungi Armillaria.</title>
        <authorList>
            <person name="Sipos G."/>
            <person name="Prasanna A.N."/>
            <person name="Walter M.C."/>
            <person name="O'Connor E."/>
            <person name="Balint B."/>
            <person name="Krizsan K."/>
            <person name="Kiss B."/>
            <person name="Hess J."/>
            <person name="Varga T."/>
            <person name="Slot J."/>
            <person name="Riley R."/>
            <person name="Boka B."/>
            <person name="Rigling D."/>
            <person name="Barry K."/>
            <person name="Lee J."/>
            <person name="Mihaltcheva S."/>
            <person name="LaButti K."/>
            <person name="Lipzen A."/>
            <person name="Waldron R."/>
            <person name="Moloney N.M."/>
            <person name="Sperisen C."/>
            <person name="Kredics L."/>
            <person name="Vagvoelgyi C."/>
            <person name="Patrignani A."/>
            <person name="Fitzpatrick D."/>
            <person name="Nagy I."/>
            <person name="Doyle S."/>
            <person name="Anderson J.B."/>
            <person name="Grigoriev I.V."/>
            <person name="Gueldener U."/>
            <person name="Muensterkoetter M."/>
            <person name="Nagy L.G."/>
        </authorList>
    </citation>
    <scope>NUCLEOTIDE SEQUENCE [LARGE SCALE GENOMIC DNA]</scope>
    <source>
        <strain evidence="4">C18/9</strain>
    </source>
</reference>
<dbReference type="PROSITE" id="PS50994">
    <property type="entry name" value="INTEGRASE"/>
    <property type="match status" value="1"/>
</dbReference>
<sequence length="608" mass="70108">MPGAWITHRGQRRISAIVSGEGELSSSELADVEMHRTNLSKQIEQFRELQVVYMPGIVLRIEQEREAATGTIEAEDDKLWFPSDLSKKVRNAICHPSLGEKEGMLREAQCWDSLVAIRSSLRAEASLHDFQNANLQGQEALMHVSDVLEAWKKKWELAAKKYWRARSTVLTLRGAGPWTYKLRELTVKDMSSMYGSVLDTEETQKKKKTNWKDMPKEVSWIWLAEGSLGELRDDSDVTDVHVHWLRSRARLKRWEEEVALLREEQRRVLVTLRYRVKWWDSRRSGWDGLAPEIVEGLRAYAAQQHDAQLVLASNFASKWPSQYVPPPDDECDSDDDMLRQGWIMPTTTETHERVKTITRQKELWDKGIATSLEHERGIAEKDGILYYDHRVYIPRHPTLRGDIIAQSHDHITAAYIAGCETCQRTKSSNQAKSALLDPNAIPMEPWTHITIDMITSLPDSNGYDALLVVVDRFSKAIIPVPCNKDLSAEGWARILQDHVYARHGMPQVVISDRGPQFVSKFMMELYRMLDIKQNTSTAFHPQTDRQMEQVNQEIEKYLHIFINFQQDDWADWLLLAEFAHNNRVHSATGKSPFMILYGRNPRIMPDSP</sequence>
<dbReference type="FunFam" id="3.30.420.10:FF:000032">
    <property type="entry name" value="Retrovirus-related Pol polyprotein from transposon 297-like Protein"/>
    <property type="match status" value="1"/>
</dbReference>
<accession>A0A284SD07</accession>
<dbReference type="EMBL" id="FUEG01000074">
    <property type="protein sequence ID" value="SJL18897.1"/>
    <property type="molecule type" value="Genomic_DNA"/>
</dbReference>
<protein>
    <recommendedName>
        <fullName evidence="2">Integrase catalytic domain-containing protein</fullName>
    </recommendedName>
</protein>
<dbReference type="PANTHER" id="PTHR37984">
    <property type="entry name" value="PROTEIN CBG26694"/>
    <property type="match status" value="1"/>
</dbReference>
<dbReference type="GO" id="GO:0015074">
    <property type="term" value="P:DNA integration"/>
    <property type="evidence" value="ECO:0007669"/>
    <property type="project" value="InterPro"/>
</dbReference>
<dbReference type="Pfam" id="PF00665">
    <property type="entry name" value="rve"/>
    <property type="match status" value="1"/>
</dbReference>
<dbReference type="InterPro" id="IPR036397">
    <property type="entry name" value="RNaseH_sf"/>
</dbReference>
<dbReference type="GO" id="GO:0003723">
    <property type="term" value="F:RNA binding"/>
    <property type="evidence" value="ECO:0007669"/>
    <property type="project" value="UniProtKB-KW"/>
</dbReference>
<dbReference type="OrthoDB" id="2804062at2759"/>
<evidence type="ECO:0000313" key="4">
    <source>
        <dbReference type="Proteomes" id="UP000219338"/>
    </source>
</evidence>
<gene>
    <name evidence="3" type="ORF">ARMOST_22499</name>
</gene>
<dbReference type="AlphaFoldDB" id="A0A284SD07"/>
<dbReference type="InterPro" id="IPR012337">
    <property type="entry name" value="RNaseH-like_sf"/>
</dbReference>
<dbReference type="PANTHER" id="PTHR37984:SF15">
    <property type="entry name" value="INTEGRASE CATALYTIC DOMAIN-CONTAINING PROTEIN"/>
    <property type="match status" value="1"/>
</dbReference>
<proteinExistence type="predicted"/>
<organism evidence="3 4">
    <name type="scientific">Armillaria ostoyae</name>
    <name type="common">Armillaria root rot fungus</name>
    <dbReference type="NCBI Taxonomy" id="47428"/>
    <lineage>
        <taxon>Eukaryota</taxon>
        <taxon>Fungi</taxon>
        <taxon>Dikarya</taxon>
        <taxon>Basidiomycota</taxon>
        <taxon>Agaricomycotina</taxon>
        <taxon>Agaricomycetes</taxon>
        <taxon>Agaricomycetidae</taxon>
        <taxon>Agaricales</taxon>
        <taxon>Marasmiineae</taxon>
        <taxon>Physalacriaceae</taxon>
        <taxon>Armillaria</taxon>
    </lineage>
</organism>
<dbReference type="GO" id="GO:0005634">
    <property type="term" value="C:nucleus"/>
    <property type="evidence" value="ECO:0007669"/>
    <property type="project" value="UniProtKB-ARBA"/>
</dbReference>
<keyword evidence="1" id="KW-0694">RNA-binding</keyword>
<evidence type="ECO:0000256" key="1">
    <source>
        <dbReference type="ARBA" id="ARBA00022884"/>
    </source>
</evidence>
<evidence type="ECO:0000313" key="3">
    <source>
        <dbReference type="EMBL" id="SJL18897.1"/>
    </source>
</evidence>
<keyword evidence="4" id="KW-1185">Reference proteome</keyword>
<dbReference type="Gene3D" id="3.30.420.10">
    <property type="entry name" value="Ribonuclease H-like superfamily/Ribonuclease H"/>
    <property type="match status" value="1"/>
</dbReference>
<dbReference type="Proteomes" id="UP000219338">
    <property type="component" value="Unassembled WGS sequence"/>
</dbReference>
<name>A0A284SD07_ARMOS</name>
<dbReference type="SUPFAM" id="SSF53098">
    <property type="entry name" value="Ribonuclease H-like"/>
    <property type="match status" value="1"/>
</dbReference>
<feature type="domain" description="Integrase catalytic" evidence="2">
    <location>
        <begin position="441"/>
        <end position="600"/>
    </location>
</feature>